<reference evidence="1" key="1">
    <citation type="submission" date="2021-02" db="EMBL/GenBank/DDBJ databases">
        <title>First Annotated Genome of the Yellow-green Alga Tribonema minus.</title>
        <authorList>
            <person name="Mahan K.M."/>
        </authorList>
    </citation>
    <scope>NUCLEOTIDE SEQUENCE</scope>
    <source>
        <strain evidence="1">UTEX B ZZ1240</strain>
    </source>
</reference>
<proteinExistence type="predicted"/>
<dbReference type="EMBL" id="JAFCMP010000546">
    <property type="protein sequence ID" value="KAG5175741.1"/>
    <property type="molecule type" value="Genomic_DNA"/>
</dbReference>
<evidence type="ECO:0000313" key="2">
    <source>
        <dbReference type="Proteomes" id="UP000664859"/>
    </source>
</evidence>
<name>A0A835YHR9_9STRA</name>
<protein>
    <submittedName>
        <fullName evidence="1">Uncharacterized protein</fullName>
    </submittedName>
</protein>
<gene>
    <name evidence="1" type="ORF">JKP88DRAFT_228645</name>
</gene>
<accession>A0A835YHR9</accession>
<comment type="caution">
    <text evidence="1">The sequence shown here is derived from an EMBL/GenBank/DDBJ whole genome shotgun (WGS) entry which is preliminary data.</text>
</comment>
<evidence type="ECO:0000313" key="1">
    <source>
        <dbReference type="EMBL" id="KAG5175741.1"/>
    </source>
</evidence>
<keyword evidence="2" id="KW-1185">Reference proteome</keyword>
<dbReference type="Proteomes" id="UP000664859">
    <property type="component" value="Unassembled WGS sequence"/>
</dbReference>
<sequence>MLLLCTPRLDESSPLLWGWLHGKYQRLFAFVTATGYCFSEQNVKGPGVYIGWTQAAGPAVAMAEASSWLYATDRPPVVEPRPSPAQAREMVEALVFFESTQSSNALAMEKYVKWLLRHMPRERRMWQTEAGDGSLRAAAAAAAARPGRVSKVFVSTLVEQPWHECVPGQPRKDSFQYHGVHRVNVP</sequence>
<organism evidence="1 2">
    <name type="scientific">Tribonema minus</name>
    <dbReference type="NCBI Taxonomy" id="303371"/>
    <lineage>
        <taxon>Eukaryota</taxon>
        <taxon>Sar</taxon>
        <taxon>Stramenopiles</taxon>
        <taxon>Ochrophyta</taxon>
        <taxon>PX clade</taxon>
        <taxon>Xanthophyceae</taxon>
        <taxon>Tribonematales</taxon>
        <taxon>Tribonemataceae</taxon>
        <taxon>Tribonema</taxon>
    </lineage>
</organism>
<dbReference type="AlphaFoldDB" id="A0A835YHR9"/>